<reference evidence="3 4" key="2">
    <citation type="journal article" date="2022" name="Mar. Drugs">
        <title>Bioassay-Guided Fractionation Leads to the Detection of Cholic Acid Generated by the Rare Thalassomonas sp.</title>
        <authorList>
            <person name="Pheiffer F."/>
            <person name="Schneider Y.K."/>
            <person name="Hansen E.H."/>
            <person name="Andersen J.H."/>
            <person name="Isaksson J."/>
            <person name="Busche T."/>
            <person name="R C."/>
            <person name="Kalinowski J."/>
            <person name="Zyl L.V."/>
            <person name="Trindade M."/>
        </authorList>
    </citation>
    <scope>NUCLEOTIDE SEQUENCE [LARGE SCALE GENOMIC DNA]</scope>
    <source>
        <strain evidence="3 4">A5K-106</strain>
    </source>
</reference>
<evidence type="ECO:0000313" key="4">
    <source>
        <dbReference type="Proteomes" id="UP000032568"/>
    </source>
</evidence>
<feature type="transmembrane region" description="Helical" evidence="1">
    <location>
        <begin position="20"/>
        <end position="40"/>
    </location>
</feature>
<accession>A0AAE9YTB9</accession>
<keyword evidence="3" id="KW-0645">Protease</keyword>
<dbReference type="Proteomes" id="UP000032568">
    <property type="component" value="Chromosome"/>
</dbReference>
<dbReference type="EMBL" id="CP059735">
    <property type="protein sequence ID" value="WDE00821.1"/>
    <property type="molecule type" value="Genomic_DNA"/>
</dbReference>
<feature type="domain" description="DUF6795" evidence="2">
    <location>
        <begin position="63"/>
        <end position="170"/>
    </location>
</feature>
<dbReference type="Pfam" id="PF20598">
    <property type="entry name" value="DUF6795"/>
    <property type="match status" value="1"/>
</dbReference>
<evidence type="ECO:0000259" key="2">
    <source>
        <dbReference type="Pfam" id="PF20598"/>
    </source>
</evidence>
<name>A0AAE9YTB9_9GAMM</name>
<keyword evidence="1" id="KW-1133">Transmembrane helix</keyword>
<reference evidence="3 4" key="1">
    <citation type="journal article" date="2015" name="Genome Announc.">
        <title>Draft Genome Sequences of Marine Isolates of Thalassomonas viridans and Thalassomonas actiniarum.</title>
        <authorList>
            <person name="Olonade I."/>
            <person name="van Zyl L.J."/>
            <person name="Trindade M."/>
        </authorList>
    </citation>
    <scope>NUCLEOTIDE SEQUENCE [LARGE SCALE GENOMIC DNA]</scope>
    <source>
        <strain evidence="3 4">A5K-106</strain>
    </source>
</reference>
<keyword evidence="3" id="KW-0378">Hydrolase</keyword>
<dbReference type="KEGG" id="tact:SG35_009410"/>
<organism evidence="3 4">
    <name type="scientific">Thalassomonas actiniarum</name>
    <dbReference type="NCBI Taxonomy" id="485447"/>
    <lineage>
        <taxon>Bacteria</taxon>
        <taxon>Pseudomonadati</taxon>
        <taxon>Pseudomonadota</taxon>
        <taxon>Gammaproteobacteria</taxon>
        <taxon>Alteromonadales</taxon>
        <taxon>Colwelliaceae</taxon>
        <taxon>Thalassomonas</taxon>
    </lineage>
</organism>
<evidence type="ECO:0000256" key="1">
    <source>
        <dbReference type="SAM" id="Phobius"/>
    </source>
</evidence>
<dbReference type="RefSeq" id="WP_152646585.1">
    <property type="nucleotide sequence ID" value="NZ_CP059735.1"/>
</dbReference>
<proteinExistence type="predicted"/>
<dbReference type="AlphaFoldDB" id="A0AAE9YTB9"/>
<keyword evidence="4" id="KW-1185">Reference proteome</keyword>
<keyword evidence="3" id="KW-0121">Carboxypeptidase</keyword>
<keyword evidence="1" id="KW-0812">Transmembrane</keyword>
<keyword evidence="1" id="KW-0472">Membrane</keyword>
<sequence>MMKFKRPEASTKNKLNSRKFPLGIGIAIGVISIFLLALFIKPQEVQAMFGILKSYKVEMSPEVRGRITDGGEPVVGMQVARSLLYQGYKKGKEQLEYTTTDDDGRFSFEPMMIKSRKPGDIFGQNMPVMQAIYVERGEKLYHLWSTSKGWNSIKPLSDLLLQLECDLQNKEVQHLINALEYGGMSRENVISICHWQGEKITTYYNNEPISSYEEIK</sequence>
<dbReference type="InterPro" id="IPR046474">
    <property type="entry name" value="DUF6795"/>
</dbReference>
<evidence type="ECO:0000313" key="3">
    <source>
        <dbReference type="EMBL" id="WDE00821.1"/>
    </source>
</evidence>
<protein>
    <submittedName>
        <fullName evidence="3">Carboxypeptidase regulatory-like domain-containing protein</fullName>
    </submittedName>
</protein>
<gene>
    <name evidence="3" type="ORF">SG35_009410</name>
</gene>
<dbReference type="GO" id="GO:0004180">
    <property type="term" value="F:carboxypeptidase activity"/>
    <property type="evidence" value="ECO:0007669"/>
    <property type="project" value="UniProtKB-KW"/>
</dbReference>